<dbReference type="Gene3D" id="1.10.10.60">
    <property type="entry name" value="Homeodomain-like"/>
    <property type="match status" value="1"/>
</dbReference>
<gene>
    <name evidence="1" type="ORF">LMG7141_00813</name>
</gene>
<proteinExistence type="predicted"/>
<evidence type="ECO:0000313" key="1">
    <source>
        <dbReference type="EMBL" id="CAJ0778888.1"/>
    </source>
</evidence>
<keyword evidence="2" id="KW-1185">Reference proteome</keyword>
<comment type="caution">
    <text evidence="1">The sequence shown here is derived from an EMBL/GenBank/DDBJ whole genome shotgun (WGS) entry which is preliminary data.</text>
</comment>
<dbReference type="EMBL" id="CATYWO010000001">
    <property type="protein sequence ID" value="CAJ0778888.1"/>
    <property type="molecule type" value="Genomic_DNA"/>
</dbReference>
<evidence type="ECO:0000313" key="2">
    <source>
        <dbReference type="Proteomes" id="UP001189616"/>
    </source>
</evidence>
<accession>A0ABM9J108</accession>
<organism evidence="1 2">
    <name type="scientific">Ralstonia condita</name>
    <dbReference type="NCBI Taxonomy" id="3058600"/>
    <lineage>
        <taxon>Bacteria</taxon>
        <taxon>Pseudomonadati</taxon>
        <taxon>Pseudomonadota</taxon>
        <taxon>Betaproteobacteria</taxon>
        <taxon>Burkholderiales</taxon>
        <taxon>Burkholderiaceae</taxon>
        <taxon>Ralstonia</taxon>
    </lineage>
</organism>
<sequence>MPDQSTVFDWLRKHEDFAKQYARAREDQAEFYLDEIMAIADDSRGDTETRVDSQGNEYDAPNNEWIQRSKLRVDARKWAMSKLAPKKFGDKIGVEHSGSIELADALEAARKRVAK</sequence>
<protein>
    <recommendedName>
        <fullName evidence="3">Terminase small subunit</fullName>
    </recommendedName>
</protein>
<dbReference type="Pfam" id="PF20901">
    <property type="entry name" value="Sf6_terminase"/>
    <property type="match status" value="1"/>
</dbReference>
<name>A0ABM9J108_9RALS</name>
<dbReference type="Proteomes" id="UP001189616">
    <property type="component" value="Unassembled WGS sequence"/>
</dbReference>
<dbReference type="InterPro" id="IPR048683">
    <property type="entry name" value="Sf6_terminase"/>
</dbReference>
<evidence type="ECO:0008006" key="3">
    <source>
        <dbReference type="Google" id="ProtNLM"/>
    </source>
</evidence>
<reference evidence="1 2" key="1">
    <citation type="submission" date="2023-07" db="EMBL/GenBank/DDBJ databases">
        <authorList>
            <person name="Peeters C."/>
        </authorList>
    </citation>
    <scope>NUCLEOTIDE SEQUENCE [LARGE SCALE GENOMIC DNA]</scope>
    <source>
        <strain evidence="1 2">LMG 7141</strain>
    </source>
</reference>